<name>A0A4Z1KEM7_9HELO</name>
<evidence type="ECO:0000313" key="1">
    <source>
        <dbReference type="EMBL" id="TGO83786.1"/>
    </source>
</evidence>
<dbReference type="STRING" id="87229.A0A4Z1KEM7"/>
<organism evidence="1 2">
    <name type="scientific">Botrytis porri</name>
    <dbReference type="NCBI Taxonomy" id="87229"/>
    <lineage>
        <taxon>Eukaryota</taxon>
        <taxon>Fungi</taxon>
        <taxon>Dikarya</taxon>
        <taxon>Ascomycota</taxon>
        <taxon>Pezizomycotina</taxon>
        <taxon>Leotiomycetes</taxon>
        <taxon>Helotiales</taxon>
        <taxon>Sclerotiniaceae</taxon>
        <taxon>Botrytis</taxon>
    </lineage>
</organism>
<comment type="caution">
    <text evidence="1">The sequence shown here is derived from an EMBL/GenBank/DDBJ whole genome shotgun (WGS) entry which is preliminary data.</text>
</comment>
<reference evidence="1 2" key="1">
    <citation type="submission" date="2017-12" db="EMBL/GenBank/DDBJ databases">
        <title>Comparative genomics of Botrytis spp.</title>
        <authorList>
            <person name="Valero-Jimenez C.A."/>
            <person name="Tapia P."/>
            <person name="Veloso J."/>
            <person name="Silva-Moreno E."/>
            <person name="Staats M."/>
            <person name="Valdes J.H."/>
            <person name="Van Kan J.A.L."/>
        </authorList>
    </citation>
    <scope>NUCLEOTIDE SEQUENCE [LARGE SCALE GENOMIC DNA]</scope>
    <source>
        <strain evidence="1 2">MUCL3349</strain>
    </source>
</reference>
<proteinExistence type="predicted"/>
<evidence type="ECO:0000313" key="2">
    <source>
        <dbReference type="Proteomes" id="UP000297280"/>
    </source>
</evidence>
<protein>
    <submittedName>
        <fullName evidence="1">Uncharacterized protein</fullName>
    </submittedName>
</protein>
<sequence length="199" mass="22511">MRYISKDHPNAKSQIDDSGISIEYGWPYGPPQTRSHIDRLIAANNVLTRISKHYGFGAESHDPLTYFNIKPPAVTYSCPGWNDITEHLFSNCEPLELALDTTELLSVPTLFRWEPFPGFGIVKCIAIGWSLPMGGSNFVSWLSPIGEPDEDDMETLDNLMSDQAVQEALYEYCGGCRDLEIETFRLWLVHRFETEGFDG</sequence>
<gene>
    <name evidence="1" type="ORF">BPOR_0593g00070</name>
</gene>
<accession>A0A4Z1KEM7</accession>
<dbReference type="Proteomes" id="UP000297280">
    <property type="component" value="Unassembled WGS sequence"/>
</dbReference>
<dbReference type="AlphaFoldDB" id="A0A4Z1KEM7"/>
<dbReference type="EMBL" id="PQXO01000592">
    <property type="protein sequence ID" value="TGO83786.1"/>
    <property type="molecule type" value="Genomic_DNA"/>
</dbReference>
<keyword evidence="2" id="KW-1185">Reference proteome</keyword>